<dbReference type="Proteomes" id="UP000279259">
    <property type="component" value="Unassembled WGS sequence"/>
</dbReference>
<keyword evidence="1" id="KW-0175">Coiled coil</keyword>
<keyword evidence="4" id="KW-1185">Reference proteome</keyword>
<feature type="compositionally biased region" description="Basic and acidic residues" evidence="2">
    <location>
        <begin position="783"/>
        <end position="831"/>
    </location>
</feature>
<feature type="compositionally biased region" description="Basic and acidic residues" evidence="2">
    <location>
        <begin position="727"/>
        <end position="740"/>
    </location>
</feature>
<comment type="caution">
    <text evidence="3">The sequence shown here is derived from an EMBL/GenBank/DDBJ whole genome shotgun (WGS) entry which is preliminary data.</text>
</comment>
<evidence type="ECO:0000313" key="3">
    <source>
        <dbReference type="EMBL" id="RSH82872.1"/>
    </source>
</evidence>
<proteinExistence type="predicted"/>
<dbReference type="PANTHER" id="PTHR32083">
    <property type="entry name" value="CILIA AND FLAGELLA-ASSOCIATED PROTEIN 58-RELATED"/>
    <property type="match status" value="1"/>
</dbReference>
<reference evidence="3 4" key="1">
    <citation type="submission" date="2018-11" db="EMBL/GenBank/DDBJ databases">
        <title>Genome sequence of Saitozyma podzolica DSM 27192.</title>
        <authorList>
            <person name="Aliyu H."/>
            <person name="Gorte O."/>
            <person name="Ochsenreither K."/>
        </authorList>
    </citation>
    <scope>NUCLEOTIDE SEQUENCE [LARGE SCALE GENOMIC DNA]</scope>
    <source>
        <strain evidence="3 4">DSM 27192</strain>
    </source>
</reference>
<name>A0A427XVL5_9TREE</name>
<feature type="region of interest" description="Disordered" evidence="2">
    <location>
        <begin position="663"/>
        <end position="740"/>
    </location>
</feature>
<dbReference type="InterPro" id="IPR029006">
    <property type="entry name" value="ADF-H/Gelsolin-like_dom_sf"/>
</dbReference>
<gene>
    <name evidence="3" type="ORF">EHS25_005862</name>
</gene>
<feature type="compositionally biased region" description="Polar residues" evidence="2">
    <location>
        <begin position="371"/>
        <end position="380"/>
    </location>
</feature>
<dbReference type="GO" id="GO:0005856">
    <property type="term" value="C:cytoskeleton"/>
    <property type="evidence" value="ECO:0007669"/>
    <property type="project" value="TreeGrafter"/>
</dbReference>
<organism evidence="3 4">
    <name type="scientific">Saitozyma podzolica</name>
    <dbReference type="NCBI Taxonomy" id="1890683"/>
    <lineage>
        <taxon>Eukaryota</taxon>
        <taxon>Fungi</taxon>
        <taxon>Dikarya</taxon>
        <taxon>Basidiomycota</taxon>
        <taxon>Agaricomycotina</taxon>
        <taxon>Tremellomycetes</taxon>
        <taxon>Tremellales</taxon>
        <taxon>Trimorphomycetaceae</taxon>
        <taxon>Saitozyma</taxon>
    </lineage>
</organism>
<evidence type="ECO:0000256" key="1">
    <source>
        <dbReference type="ARBA" id="ARBA00023054"/>
    </source>
</evidence>
<feature type="compositionally biased region" description="Polar residues" evidence="2">
    <location>
        <begin position="397"/>
        <end position="408"/>
    </location>
</feature>
<feature type="compositionally biased region" description="Basic and acidic residues" evidence="2">
    <location>
        <begin position="681"/>
        <end position="715"/>
    </location>
</feature>
<feature type="region of interest" description="Disordered" evidence="2">
    <location>
        <begin position="783"/>
        <end position="835"/>
    </location>
</feature>
<dbReference type="OrthoDB" id="2123378at2759"/>
<feature type="compositionally biased region" description="Basic and acidic residues" evidence="2">
    <location>
        <begin position="663"/>
        <end position="673"/>
    </location>
</feature>
<evidence type="ECO:0000313" key="4">
    <source>
        <dbReference type="Proteomes" id="UP000279259"/>
    </source>
</evidence>
<feature type="compositionally biased region" description="Acidic residues" evidence="2">
    <location>
        <begin position="564"/>
        <end position="573"/>
    </location>
</feature>
<dbReference type="PANTHER" id="PTHR32083:SF48">
    <property type="entry name" value="TRANS-GOLGI NETWORK-LOCALIZED SYP41-INTERACTING PROTEIN 1"/>
    <property type="match status" value="1"/>
</dbReference>
<feature type="compositionally biased region" description="Basic and acidic residues" evidence="2">
    <location>
        <begin position="520"/>
        <end position="545"/>
    </location>
</feature>
<evidence type="ECO:0000256" key="2">
    <source>
        <dbReference type="SAM" id="MobiDB-lite"/>
    </source>
</evidence>
<dbReference type="STRING" id="1890683.A0A427XVL5"/>
<evidence type="ECO:0008006" key="5">
    <source>
        <dbReference type="Google" id="ProtNLM"/>
    </source>
</evidence>
<protein>
    <recommendedName>
        <fullName evidence="5">ADF-H domain-containing protein</fullName>
    </recommendedName>
</protein>
<feature type="compositionally biased region" description="Low complexity" evidence="2">
    <location>
        <begin position="716"/>
        <end position="726"/>
    </location>
</feature>
<feature type="compositionally biased region" description="Low complexity" evidence="2">
    <location>
        <begin position="429"/>
        <end position="446"/>
    </location>
</feature>
<dbReference type="AlphaFoldDB" id="A0A427XVL5"/>
<feature type="compositionally biased region" description="Low complexity" evidence="2">
    <location>
        <begin position="285"/>
        <end position="297"/>
    </location>
</feature>
<feature type="region of interest" description="Disordered" evidence="2">
    <location>
        <begin position="157"/>
        <end position="616"/>
    </location>
</feature>
<feature type="compositionally biased region" description="Polar residues" evidence="2">
    <location>
        <begin position="342"/>
        <end position="361"/>
    </location>
</feature>
<dbReference type="SUPFAM" id="SSF55753">
    <property type="entry name" value="Actin depolymerizing proteins"/>
    <property type="match status" value="1"/>
</dbReference>
<feature type="compositionally biased region" description="Low complexity" evidence="2">
    <location>
        <begin position="381"/>
        <end position="393"/>
    </location>
</feature>
<sequence>MSANLSDPAIAHACDLISDPSDATTWLLLHYSTPSSPSPIILLSSGPDPAVASLRTSVEASDEEVLFGYAEVGGKGLVLLLVSDAVGGVRRARAVVHSRAVASQLFPEYTAMITISHASELTDELVRDKLGLDYAQRRLPLVPQTDETRGVEQLGQLQQLQSHDRDPRAQGAQGQAAPISLNDEEERVGARASALPHKPRSSSSIPRATPSPSPSPALLPNQSTSGELPPAYVDADGHPLPKVPVEPISDLPLGPIDTPAASLPPLLPPNLPSQRQHHSSDQEHLAPALPLASTATPEYPPHLPNSNSNKGISSADFFPDRNRKTSLSSRLKGAIPGLTSDFGGSSNRSVSDPNAGSNSPHASHVIHGRTASGSQPRSPTASASAQDAAAAAAGIQSPESPSNKTSKFTKFFSRRRSGNNEVTPPGSPSSPRGSASASANGNGVRSDAPPVPPKDSFPAQPDRNGLFGIGDENGSPHVSNNGHNGHAQAQGYGGMSSHHLEEDRHRSLSPSQSAKVALAEARERRVAQESEIQDRFRRDQVERDRIRRHSGNRNAVVLSQTPQPEDDDDDEDVGLPYDRDPPEVPESVEGADGAEGGDRIVPSSFPHDGGVPLGHVGEKEIMPAAPTLPAAPIDAAVPNTTTTVDSGGTFGANPAERLSMAAEEHAERLKAMREEEEERVEAEKEAYRVEMQRRADEEARQAEATRLREEQEARAASEAAAMAAAEQEARLRGEEEERRIEAERMEAQRKLAEARRLEAERLEAERLEAERVAQVERERIEAERLRSEEEERARVAEQERLRAEEEARKVEEERKRREAVREGMRRSKDEGGVMLKGTPREEAQNLSRGVSASLTKPLLAVDHGADLPIDDMAEAIFPPVWHRDEALQVGRDTPSSNRVDSRAWFSPRPIPPTTSWAGVESWAVAWMSALMTVLTTPQDTAPIQTIHLGQGTSVSQTYEESQVQGSFKIASKGGQDGDEDFFLFTDSPEDKETVLEGLCIAVQ</sequence>
<dbReference type="EMBL" id="RSCD01000026">
    <property type="protein sequence ID" value="RSH82872.1"/>
    <property type="molecule type" value="Genomic_DNA"/>
</dbReference>
<dbReference type="Gene3D" id="3.40.20.10">
    <property type="entry name" value="Severin"/>
    <property type="match status" value="1"/>
</dbReference>
<accession>A0A427XVL5</accession>